<dbReference type="AlphaFoldDB" id="A0A8S8ZK58"/>
<dbReference type="InterPro" id="IPR008963">
    <property type="entry name" value="Purple_acid_Pase-like_N"/>
</dbReference>
<dbReference type="GO" id="GO:0003993">
    <property type="term" value="F:acid phosphatase activity"/>
    <property type="evidence" value="ECO:0007669"/>
    <property type="project" value="UniProtKB-EC"/>
</dbReference>
<feature type="domain" description="Purple acid phosphatase N-terminal" evidence="7">
    <location>
        <begin position="35"/>
        <end position="101"/>
    </location>
</feature>
<protein>
    <recommendedName>
        <fullName evidence="4">Purple acid phosphatase</fullName>
        <ecNumber evidence="4">3.1.3.2</ecNumber>
    </recommendedName>
</protein>
<proteinExistence type="inferred from homology"/>
<evidence type="ECO:0000256" key="3">
    <source>
        <dbReference type="ARBA" id="ARBA00023180"/>
    </source>
</evidence>
<organism evidence="8 9">
    <name type="scientific">Sordaria macrospora</name>
    <dbReference type="NCBI Taxonomy" id="5147"/>
    <lineage>
        <taxon>Eukaryota</taxon>
        <taxon>Fungi</taxon>
        <taxon>Dikarya</taxon>
        <taxon>Ascomycota</taxon>
        <taxon>Pezizomycotina</taxon>
        <taxon>Sordariomycetes</taxon>
        <taxon>Sordariomycetidae</taxon>
        <taxon>Sordariales</taxon>
        <taxon>Sordariaceae</taxon>
        <taxon>Sordaria</taxon>
    </lineage>
</organism>
<evidence type="ECO:0000313" key="9">
    <source>
        <dbReference type="Proteomes" id="UP000433876"/>
    </source>
</evidence>
<dbReference type="EC" id="3.1.3.2" evidence="4"/>
<dbReference type="Pfam" id="PF14008">
    <property type="entry name" value="Metallophos_C"/>
    <property type="match status" value="1"/>
</dbReference>
<dbReference type="Gene3D" id="3.60.21.10">
    <property type="match status" value="1"/>
</dbReference>
<evidence type="ECO:0000259" key="5">
    <source>
        <dbReference type="Pfam" id="PF00149"/>
    </source>
</evidence>
<dbReference type="CDD" id="cd00839">
    <property type="entry name" value="MPP_PAPs"/>
    <property type="match status" value="1"/>
</dbReference>
<keyword evidence="2 4" id="KW-0378">Hydrolase</keyword>
<dbReference type="InterPro" id="IPR015914">
    <property type="entry name" value="PAPs_N"/>
</dbReference>
<evidence type="ECO:0000313" key="8">
    <source>
        <dbReference type="EMBL" id="KAA8631074.1"/>
    </source>
</evidence>
<comment type="caution">
    <text evidence="8">The sequence shown here is derived from an EMBL/GenBank/DDBJ whole genome shotgun (WGS) entry which is preliminary data.</text>
</comment>
<dbReference type="GO" id="GO:0046872">
    <property type="term" value="F:metal ion binding"/>
    <property type="evidence" value="ECO:0007669"/>
    <property type="project" value="InterPro"/>
</dbReference>
<dbReference type="OMA" id="CKDVFEP"/>
<dbReference type="InterPro" id="IPR041792">
    <property type="entry name" value="MPP_PAP"/>
</dbReference>
<dbReference type="InterPro" id="IPR004843">
    <property type="entry name" value="Calcineurin-like_PHP"/>
</dbReference>
<dbReference type="InterPro" id="IPR039331">
    <property type="entry name" value="PAPs-like"/>
</dbReference>
<evidence type="ECO:0000256" key="2">
    <source>
        <dbReference type="ARBA" id="ARBA00022801"/>
    </source>
</evidence>
<dbReference type="Proteomes" id="UP000433876">
    <property type="component" value="Unassembled WGS sequence"/>
</dbReference>
<dbReference type="SUPFAM" id="SSF56300">
    <property type="entry name" value="Metallo-dependent phosphatases"/>
    <property type="match status" value="1"/>
</dbReference>
<comment type="similarity">
    <text evidence="4">Belongs to the metallophosphoesterase superfamily. Purple acid phosphatase family.</text>
</comment>
<dbReference type="Pfam" id="PF00149">
    <property type="entry name" value="Metallophos"/>
    <property type="match status" value="1"/>
</dbReference>
<evidence type="ECO:0000259" key="7">
    <source>
        <dbReference type="Pfam" id="PF16656"/>
    </source>
</evidence>
<reference evidence="8 9" key="1">
    <citation type="submission" date="2017-07" db="EMBL/GenBank/DDBJ databases">
        <title>Genome sequence of the Sordaria macrospora wild type strain R19027.</title>
        <authorList>
            <person name="Nowrousian M."/>
            <person name="Teichert I."/>
            <person name="Kueck U."/>
        </authorList>
    </citation>
    <scope>NUCLEOTIDE SEQUENCE [LARGE SCALE GENOMIC DNA]</scope>
    <source>
        <strain evidence="8 9">R19027</strain>
        <tissue evidence="8">Mycelium</tissue>
    </source>
</reference>
<accession>A0A8S8ZK58</accession>
<keyword evidence="3" id="KW-0325">Glycoprotein</keyword>
<dbReference type="EMBL" id="NMPR01000086">
    <property type="protein sequence ID" value="KAA8631074.1"/>
    <property type="molecule type" value="Genomic_DNA"/>
</dbReference>
<gene>
    <name evidence="8" type="ORF">SMACR_07011</name>
</gene>
<dbReference type="InterPro" id="IPR029052">
    <property type="entry name" value="Metallo-depent_PP-like"/>
</dbReference>
<evidence type="ECO:0000256" key="1">
    <source>
        <dbReference type="ARBA" id="ARBA00022729"/>
    </source>
</evidence>
<sequence>MEGKKRSSQGEDDGQLNPMLSTRQHITALPGLILSSSSVYWGLSKDRLHNVAMSNISVTYSTSTTYNNHVLISGLWPDTTYFYHPSPLMKSTSTDIFNFTTSRRAGDNTPFSAAVVIDLGTMGSLGLTTSAGAPVTSTNILRPGEKNTIDSLESSLADFDFLWHAGNIAYADYWLKEEIQGFLPNTTIQGGAAVYESILNEFYDEMMAITASKSYMVGPGNHEANCDNAGTTDKAHNITYDSSICMQGQTNFTGFKNHFRMPSDVSSGTGNFWYSFDHGMVHFIELDTETDLGHGFIGPDQTGVFKGFTDVDPVNATMNAQITWLEADLAAVDRSKTPWVVVAGYRAVTNRYNNTDDTCPTCKDVFEPLLIKYNVDLVLSGHSHVYGRLAPLAEGKEDSNGLENPTSPWYITNGAAGHYDGLDPLQSPRQPYSRFGLDTTNATYSWNRLIFYNCTHLTHDFVASNNNTVLDSATLFKARTCSERSEHH</sequence>
<evidence type="ECO:0000259" key="6">
    <source>
        <dbReference type="Pfam" id="PF14008"/>
    </source>
</evidence>
<evidence type="ECO:0000256" key="4">
    <source>
        <dbReference type="RuleBase" id="RU361203"/>
    </source>
</evidence>
<feature type="domain" description="Calcineurin-like phosphoesterase" evidence="5">
    <location>
        <begin position="157"/>
        <end position="386"/>
    </location>
</feature>
<dbReference type="Gene3D" id="2.60.40.380">
    <property type="entry name" value="Purple acid phosphatase-like, N-terminal"/>
    <property type="match status" value="1"/>
</dbReference>
<comment type="catalytic activity">
    <reaction evidence="4">
        <text>a phosphate monoester + H2O = an alcohol + phosphate</text>
        <dbReference type="Rhea" id="RHEA:15017"/>
        <dbReference type="ChEBI" id="CHEBI:15377"/>
        <dbReference type="ChEBI" id="CHEBI:30879"/>
        <dbReference type="ChEBI" id="CHEBI:43474"/>
        <dbReference type="ChEBI" id="CHEBI:67140"/>
        <dbReference type="EC" id="3.1.3.2"/>
    </reaction>
</comment>
<dbReference type="SUPFAM" id="SSF49363">
    <property type="entry name" value="Purple acid phosphatase, N-terminal domain"/>
    <property type="match status" value="1"/>
</dbReference>
<keyword evidence="1" id="KW-0732">Signal</keyword>
<dbReference type="Pfam" id="PF16656">
    <property type="entry name" value="Pur_ac_phosph_N"/>
    <property type="match status" value="1"/>
</dbReference>
<dbReference type="InterPro" id="IPR025733">
    <property type="entry name" value="PAPs_C"/>
</dbReference>
<dbReference type="PANTHER" id="PTHR22953:SF145">
    <property type="entry name" value="PURPLE ACID PHOSPHATASE"/>
    <property type="match status" value="1"/>
</dbReference>
<dbReference type="VEuPathDB" id="FungiDB:SMAC_07011"/>
<name>A0A8S8ZK58_SORMA</name>
<dbReference type="PANTHER" id="PTHR22953">
    <property type="entry name" value="ACID PHOSPHATASE RELATED"/>
    <property type="match status" value="1"/>
</dbReference>
<feature type="domain" description="Purple acid phosphatase C-terminal" evidence="6">
    <location>
        <begin position="407"/>
        <end position="472"/>
    </location>
</feature>